<proteinExistence type="predicted"/>
<gene>
    <name evidence="1" type="ORF">HERI1096_LOCUS18386</name>
</gene>
<evidence type="ECO:0000313" key="1">
    <source>
        <dbReference type="EMBL" id="CAE0117687.1"/>
    </source>
</evidence>
<dbReference type="AlphaFoldDB" id="A0A7S3AWK2"/>
<dbReference type="EMBL" id="HBHX01033076">
    <property type="protein sequence ID" value="CAE0117687.1"/>
    <property type="molecule type" value="Transcribed_RNA"/>
</dbReference>
<protein>
    <recommendedName>
        <fullName evidence="2">MRPL25 domain-containing protein</fullName>
    </recommendedName>
</protein>
<accession>A0A7S3AWK2</accession>
<name>A0A7S3AWK2_9EUKA</name>
<evidence type="ECO:0008006" key="2">
    <source>
        <dbReference type="Google" id="ProtNLM"/>
    </source>
</evidence>
<sequence length="162" mass="18378">MQSALRGLAGRLLPRPLVGVGTEPRLGLIGQVACMSLWKSKAVRDWVDTQNPKKYKARLNPLASNEYMMRKNKYLSPFLSRRQQAHKIKDAIFAGEIKLEPTVMVPPPKFKGHKRVDRAAAKKLIIAEKMAQMPAMIAEYREARRAAAAKKQRDKYFKSFIG</sequence>
<organism evidence="1">
    <name type="scientific">Haptolina ericina</name>
    <dbReference type="NCBI Taxonomy" id="156174"/>
    <lineage>
        <taxon>Eukaryota</taxon>
        <taxon>Haptista</taxon>
        <taxon>Haptophyta</taxon>
        <taxon>Prymnesiophyceae</taxon>
        <taxon>Prymnesiales</taxon>
        <taxon>Prymnesiaceae</taxon>
        <taxon>Haptolina</taxon>
    </lineage>
</organism>
<reference evidence="1" key="1">
    <citation type="submission" date="2021-01" db="EMBL/GenBank/DDBJ databases">
        <authorList>
            <person name="Corre E."/>
            <person name="Pelletier E."/>
            <person name="Niang G."/>
            <person name="Scheremetjew M."/>
            <person name="Finn R."/>
            <person name="Kale V."/>
            <person name="Holt S."/>
            <person name="Cochrane G."/>
            <person name="Meng A."/>
            <person name="Brown T."/>
            <person name="Cohen L."/>
        </authorList>
    </citation>
    <scope>NUCLEOTIDE SEQUENCE</scope>
    <source>
        <strain evidence="1">CCMP281</strain>
    </source>
</reference>